<feature type="binding site" evidence="4">
    <location>
        <position position="92"/>
    </location>
    <ligand>
        <name>substrate</name>
    </ligand>
</feature>
<keyword evidence="2 4" id="KW-0479">Metal-binding</keyword>
<feature type="binding site" evidence="4">
    <location>
        <position position="213"/>
    </location>
    <ligand>
        <name>substrate</name>
    </ligand>
</feature>
<dbReference type="GO" id="GO:0045547">
    <property type="term" value="F:ditrans,polycis-polyprenyl diphosphate synthase [(2E,6E)-farnesyl diphosphate specific] activity"/>
    <property type="evidence" value="ECO:0007669"/>
    <property type="project" value="TreeGrafter"/>
</dbReference>
<evidence type="ECO:0000313" key="5">
    <source>
        <dbReference type="EMBL" id="HDP15791.1"/>
    </source>
</evidence>
<dbReference type="InterPro" id="IPR001441">
    <property type="entry name" value="UPP_synth-like"/>
</dbReference>
<dbReference type="HAMAP" id="MF_01139">
    <property type="entry name" value="ISPT"/>
    <property type="match status" value="1"/>
</dbReference>
<feature type="binding site" evidence="4">
    <location>
        <position position="57"/>
    </location>
    <ligand>
        <name>substrate</name>
    </ligand>
</feature>
<comment type="caution">
    <text evidence="5">The sequence shown here is derived from an EMBL/GenBank/DDBJ whole genome shotgun (WGS) entry which is preliminary data.</text>
</comment>
<evidence type="ECO:0000256" key="1">
    <source>
        <dbReference type="ARBA" id="ARBA00022679"/>
    </source>
</evidence>
<keyword evidence="3 4" id="KW-0460">Magnesium</keyword>
<comment type="catalytic activity">
    <reaction evidence="4">
        <text>geranylgeranyl diphosphate + 7 isopentenyl diphosphate = tri-trans,hepta-cis-undecaprenyl diphosphate + 7 diphosphate</text>
        <dbReference type="Rhea" id="RHEA:27622"/>
        <dbReference type="ChEBI" id="CHEBI:33019"/>
        <dbReference type="ChEBI" id="CHEBI:57533"/>
        <dbReference type="ChEBI" id="CHEBI:60388"/>
        <dbReference type="ChEBI" id="CHEBI:128769"/>
        <dbReference type="EC" id="2.5.1.89"/>
    </reaction>
</comment>
<comment type="subunit">
    <text evidence="4">Homodimer.</text>
</comment>
<dbReference type="EMBL" id="DSAY01000155">
    <property type="protein sequence ID" value="HDP15791.1"/>
    <property type="molecule type" value="Genomic_DNA"/>
</dbReference>
<evidence type="ECO:0000256" key="2">
    <source>
        <dbReference type="ARBA" id="ARBA00022723"/>
    </source>
</evidence>
<dbReference type="Pfam" id="PF01255">
    <property type="entry name" value="Prenyltransf"/>
    <property type="match status" value="1"/>
</dbReference>
<reference evidence="5" key="1">
    <citation type="journal article" date="2020" name="mSystems">
        <title>Genome- and Community-Level Interaction Insights into Carbon Utilization and Element Cycling Functions of Hydrothermarchaeota in Hydrothermal Sediment.</title>
        <authorList>
            <person name="Zhou Z."/>
            <person name="Liu Y."/>
            <person name="Xu W."/>
            <person name="Pan J."/>
            <person name="Luo Z.H."/>
            <person name="Li M."/>
        </authorList>
    </citation>
    <scope>NUCLEOTIDE SEQUENCE [LARGE SCALE GENOMIC DNA]</scope>
    <source>
        <strain evidence="5">SpSt-116</strain>
    </source>
</reference>
<feature type="binding site" evidence="4">
    <location>
        <begin position="219"/>
        <end position="221"/>
    </location>
    <ligand>
        <name>substrate</name>
    </ligand>
</feature>
<dbReference type="InterPro" id="IPR018520">
    <property type="entry name" value="UPP_synth-like_CS"/>
</dbReference>
<dbReference type="PANTHER" id="PTHR10291">
    <property type="entry name" value="DEHYDRODOLICHYL DIPHOSPHATE SYNTHASE FAMILY MEMBER"/>
    <property type="match status" value="1"/>
</dbReference>
<feature type="binding site" evidence="4">
    <location>
        <begin position="85"/>
        <end position="87"/>
    </location>
    <ligand>
        <name>substrate</name>
    </ligand>
</feature>
<dbReference type="GO" id="GO:0000287">
    <property type="term" value="F:magnesium ion binding"/>
    <property type="evidence" value="ECO:0007669"/>
    <property type="project" value="UniProtKB-UniRule"/>
</dbReference>
<dbReference type="PANTHER" id="PTHR10291:SF43">
    <property type="entry name" value="DEHYDRODOLICHYL DIPHOSPHATE SYNTHASE COMPLEX SUBUNIT DHDDS"/>
    <property type="match status" value="1"/>
</dbReference>
<dbReference type="Gene3D" id="3.40.1180.10">
    <property type="entry name" value="Decaprenyl diphosphate synthase-like"/>
    <property type="match status" value="1"/>
</dbReference>
<comment type="function">
    <text evidence="4">Catalyzes the sequential condensation of isopentenyl diphosphate (IPP) with geranylgeranyl diphosphate (GGPP) to yield (2Z,6Z,10Z,14Z,18Z,22Z,26Z,30E,34E,38E)-undecaprenyl diphosphate (tritrans,heptacis-UPP). It is probably the precursor of glycosyl carrier lipids.</text>
</comment>
<dbReference type="GO" id="GO:0016094">
    <property type="term" value="P:polyprenol biosynthetic process"/>
    <property type="evidence" value="ECO:0007669"/>
    <property type="project" value="TreeGrafter"/>
</dbReference>
<dbReference type="AlphaFoldDB" id="A0A7C1GPL0"/>
<name>A0A7C1GPL0_9CREN</name>
<comment type="caution">
    <text evidence="4">Lacks conserved residue(s) required for the propagation of feature annotation.</text>
</comment>
<feature type="active site" description="Proton acceptor" evidence="4">
    <location>
        <position position="88"/>
    </location>
</feature>
<keyword evidence="1 4" id="KW-0808">Transferase</keyword>
<evidence type="ECO:0000256" key="3">
    <source>
        <dbReference type="ARBA" id="ARBA00022842"/>
    </source>
</evidence>
<organism evidence="5">
    <name type="scientific">Thermofilum adornatum</name>
    <dbReference type="NCBI Taxonomy" id="1365176"/>
    <lineage>
        <taxon>Archaea</taxon>
        <taxon>Thermoproteota</taxon>
        <taxon>Thermoprotei</taxon>
        <taxon>Thermofilales</taxon>
        <taxon>Thermofilaceae</taxon>
        <taxon>Thermofilum</taxon>
    </lineage>
</organism>
<feature type="active site" evidence="4">
    <location>
        <position position="40"/>
    </location>
</feature>
<dbReference type="EC" id="2.5.1.89" evidence="4"/>
<feature type="binding site" evidence="4">
    <location>
        <position position="40"/>
    </location>
    <ligand>
        <name>Mg(2+)</name>
        <dbReference type="ChEBI" id="CHEBI:18420"/>
    </ligand>
</feature>
<gene>
    <name evidence="4 5" type="primary">uppS</name>
    <name evidence="5" type="ORF">ENN26_08495</name>
</gene>
<feature type="binding site" evidence="4">
    <location>
        <position position="45"/>
    </location>
    <ligand>
        <name>substrate</name>
    </ligand>
</feature>
<proteinExistence type="inferred from homology"/>
<dbReference type="SUPFAM" id="SSF64005">
    <property type="entry name" value="Undecaprenyl diphosphate synthase"/>
    <property type="match status" value="1"/>
</dbReference>
<dbReference type="PROSITE" id="PS01066">
    <property type="entry name" value="UPP_SYNTHASE"/>
    <property type="match status" value="1"/>
</dbReference>
<protein>
    <recommendedName>
        <fullName evidence="4">Tritrans,polycis-undecaprenyl-diphosphate synthase (geranylgeranyl-diphosphate specific)</fullName>
        <ecNumber evidence="4">2.5.1.89</ecNumber>
    </recommendedName>
    <alternativeName>
        <fullName evidence="4">Undecaprenyl diphosphate synthase</fullName>
        <shortName evidence="4">UDS</shortName>
    </alternativeName>
    <alternativeName>
        <fullName evidence="4">Undecaprenyl pyrophosphate synthase</fullName>
        <shortName evidence="4">UPP synthase</shortName>
    </alternativeName>
</protein>
<dbReference type="InterPro" id="IPR036424">
    <property type="entry name" value="UPP_synth-like_sf"/>
</dbReference>
<dbReference type="CDD" id="cd00475">
    <property type="entry name" value="Cis_IPPS"/>
    <property type="match status" value="1"/>
</dbReference>
<dbReference type="NCBIfam" id="TIGR00055">
    <property type="entry name" value="uppS"/>
    <property type="match status" value="1"/>
</dbReference>
<comment type="similarity">
    <text evidence="4">Belongs to the UPP synthase family.</text>
</comment>
<comment type="cofactor">
    <cofactor evidence="4">
        <name>Mg(2+)</name>
        <dbReference type="ChEBI" id="CHEBI:18420"/>
    </cofactor>
    <text evidence="4">Binds 2 magnesium ions per subunit.</text>
</comment>
<feature type="binding site" evidence="4">
    <location>
        <position position="232"/>
    </location>
    <ligand>
        <name>Mg(2+)</name>
        <dbReference type="ChEBI" id="CHEBI:18420"/>
    </ligand>
</feature>
<accession>A0A7C1GPL0</accession>
<evidence type="ECO:0000256" key="4">
    <source>
        <dbReference type="HAMAP-Rule" id="MF_01139"/>
    </source>
</evidence>
<feature type="binding site" evidence="4">
    <location>
        <begin position="41"/>
        <end position="44"/>
    </location>
    <ligand>
        <name>substrate</name>
    </ligand>
</feature>
<sequence length="264" mass="31294">MISMWRRVAEMLGVYKVYEWLLDREVRKGSIPKHVAFILDGNRRWARRRGFPPWLGHRFGADRVEDVLEWCYDLGINTVTLYVLSTENLKNRSKEELEHIFDLLDQKLDEVESSEKIKKREVRIKVIGDTSLLPERLREKIARIEKNTIHYNKRFLNIALAYGGRKEIVDAVKRISSEVCSGKLSMDDIDENLFSRYLYTGDIPYPEPDLVIRTSGEVRISNFLLYQIAYSELVFLDVYWPEFRKIDLLRAVRTYQSRKRRWGG</sequence>
<dbReference type="FunFam" id="3.40.1180.10:FF:000003">
    <property type="entry name" value="Isoprenyl transferase 2"/>
    <property type="match status" value="1"/>
</dbReference>